<sequence>MSIFDLRIETERLILRPPQRQDYAPYLVFCADEEVMRTLGGVQSPSVAWRGFCSLAGAWQLFGFSMFSVIEKSSGEWIGRMGPWQPQDWPGTEVGWSIRRASWGKGYAPEAAIAAIDWAFDTLGWDEVIHTIAEDNENSKVVARKLGSTLLRMGQLPPPYEAPATGRPSHQSICIEVAGQRPALPYRHAAPALGNREAACQTAGSRLRAGTSLEQAMVEERIPLTVHGMSVSGNCHKVRLLLEQLGSRYRWVEVDSAHGQTHSAEFLALNPNAKVPLIVRDDGRVLTESNAILFWLAEGTPYLPADGWQRAQALSWMFFEQYTHEPCVAVARFIRGWTPADSPRRAELPRLHERAASALAVMEQHLRQTQWFTGDDYGIADIALFAYSDVAADGGIALDAFPQVRAWLQRVRAQPRFVAMPAVTAEVRARFNAPD</sequence>
<dbReference type="InterPro" id="IPR010987">
    <property type="entry name" value="Glutathione-S-Trfase_C-like"/>
</dbReference>
<dbReference type="EC" id="2.5.1.18" evidence="4"/>
<protein>
    <submittedName>
        <fullName evidence="4">GST superfamily protein</fullName>
        <ecNumber evidence="4">2.5.1.18</ecNumber>
    </submittedName>
</protein>
<dbReference type="Gene3D" id="3.40.30.10">
    <property type="entry name" value="Glutaredoxin"/>
    <property type="match status" value="1"/>
</dbReference>
<proteinExistence type="inferred from homology"/>
<evidence type="ECO:0000256" key="1">
    <source>
        <dbReference type="ARBA" id="ARBA00007409"/>
    </source>
</evidence>
<dbReference type="InterPro" id="IPR036249">
    <property type="entry name" value="Thioredoxin-like_sf"/>
</dbReference>
<feature type="domain" description="GST C-terminal" evidence="3">
    <location>
        <begin position="306"/>
        <end position="431"/>
    </location>
</feature>
<dbReference type="GO" id="GO:0016747">
    <property type="term" value="F:acyltransferase activity, transferring groups other than amino-acyl groups"/>
    <property type="evidence" value="ECO:0007669"/>
    <property type="project" value="InterPro"/>
</dbReference>
<feature type="domain" description="GST N-terminal" evidence="2">
    <location>
        <begin position="222"/>
        <end position="304"/>
    </location>
</feature>
<dbReference type="SFLD" id="SFLDG01151">
    <property type="entry name" value="Main.2:_Nu-like"/>
    <property type="match status" value="1"/>
</dbReference>
<dbReference type="SUPFAM" id="SSF55729">
    <property type="entry name" value="Acyl-CoA N-acyltransferases (Nat)"/>
    <property type="match status" value="1"/>
</dbReference>
<dbReference type="EMBL" id="JAPDRN010000133">
    <property type="protein sequence ID" value="KAJ9619370.1"/>
    <property type="molecule type" value="Genomic_DNA"/>
</dbReference>
<dbReference type="PROSITE" id="PS50404">
    <property type="entry name" value="GST_NTER"/>
    <property type="match status" value="1"/>
</dbReference>
<dbReference type="SFLD" id="SFLDG00358">
    <property type="entry name" value="Main_(cytGST)"/>
    <property type="match status" value="1"/>
</dbReference>
<dbReference type="PROSITE" id="PS50405">
    <property type="entry name" value="GST_CTER"/>
    <property type="match status" value="1"/>
</dbReference>
<dbReference type="SFLD" id="SFLDS00019">
    <property type="entry name" value="Glutathione_Transferase_(cytos"/>
    <property type="match status" value="1"/>
</dbReference>
<dbReference type="Pfam" id="PF13302">
    <property type="entry name" value="Acetyltransf_3"/>
    <property type="match status" value="1"/>
</dbReference>
<reference evidence="4" key="1">
    <citation type="submission" date="2022-10" db="EMBL/GenBank/DDBJ databases">
        <title>Culturing micro-colonial fungi from biological soil crusts in the Mojave desert and describing Neophaeococcomyces mojavensis, and introducing the new genera and species Taxawa tesnikishii.</title>
        <authorList>
            <person name="Kurbessoian T."/>
            <person name="Stajich J.E."/>
        </authorList>
    </citation>
    <scope>NUCLEOTIDE SEQUENCE</scope>
    <source>
        <strain evidence="4">TK_35</strain>
    </source>
</reference>
<evidence type="ECO:0000313" key="4">
    <source>
        <dbReference type="EMBL" id="KAJ9619370.1"/>
    </source>
</evidence>
<dbReference type="InterPro" id="IPR016181">
    <property type="entry name" value="Acyl_CoA_acyltransferase"/>
</dbReference>
<dbReference type="InterPro" id="IPR036282">
    <property type="entry name" value="Glutathione-S-Trfase_C_sf"/>
</dbReference>
<dbReference type="InterPro" id="IPR040079">
    <property type="entry name" value="Glutathione_S-Trfase"/>
</dbReference>
<dbReference type="InterPro" id="IPR004045">
    <property type="entry name" value="Glutathione_S-Trfase_N"/>
</dbReference>
<dbReference type="Gene3D" id="1.20.1050.10">
    <property type="match status" value="1"/>
</dbReference>
<evidence type="ECO:0000259" key="3">
    <source>
        <dbReference type="PROSITE" id="PS50405"/>
    </source>
</evidence>
<dbReference type="Pfam" id="PF00043">
    <property type="entry name" value="GST_C"/>
    <property type="match status" value="1"/>
</dbReference>
<accession>A0AA38XRT5</accession>
<dbReference type="InterPro" id="IPR000182">
    <property type="entry name" value="GNAT_dom"/>
</dbReference>
<dbReference type="Pfam" id="PF13409">
    <property type="entry name" value="GST_N_2"/>
    <property type="match status" value="1"/>
</dbReference>
<comment type="similarity">
    <text evidence="1">Belongs to the GST superfamily.</text>
</comment>
<evidence type="ECO:0000259" key="2">
    <source>
        <dbReference type="PROSITE" id="PS50404"/>
    </source>
</evidence>
<dbReference type="SUPFAM" id="SSF52833">
    <property type="entry name" value="Thioredoxin-like"/>
    <property type="match status" value="1"/>
</dbReference>
<dbReference type="GO" id="GO:0004364">
    <property type="term" value="F:glutathione transferase activity"/>
    <property type="evidence" value="ECO:0007669"/>
    <property type="project" value="UniProtKB-EC"/>
</dbReference>
<dbReference type="PANTHER" id="PTHR44051:SF2">
    <property type="entry name" value="HYPOTHETICAL GLUTATHIONE S-TRANSFERASE LIKE PROTEIN"/>
    <property type="match status" value="1"/>
</dbReference>
<dbReference type="InterPro" id="IPR004046">
    <property type="entry name" value="GST_C"/>
</dbReference>
<dbReference type="Gene3D" id="3.40.630.30">
    <property type="match status" value="1"/>
</dbReference>
<name>A0AA38XRT5_9EURO</name>
<dbReference type="AlphaFoldDB" id="A0AA38XRT5"/>
<organism evidence="4">
    <name type="scientific">Knufia peltigerae</name>
    <dbReference type="NCBI Taxonomy" id="1002370"/>
    <lineage>
        <taxon>Eukaryota</taxon>
        <taxon>Fungi</taxon>
        <taxon>Dikarya</taxon>
        <taxon>Ascomycota</taxon>
        <taxon>Pezizomycotina</taxon>
        <taxon>Eurotiomycetes</taxon>
        <taxon>Chaetothyriomycetidae</taxon>
        <taxon>Chaetothyriales</taxon>
        <taxon>Trichomeriaceae</taxon>
        <taxon>Knufia</taxon>
    </lineage>
</organism>
<dbReference type="SUPFAM" id="SSF47616">
    <property type="entry name" value="GST C-terminal domain-like"/>
    <property type="match status" value="1"/>
</dbReference>
<keyword evidence="4" id="KW-0808">Transferase</keyword>
<dbReference type="CDD" id="cd03056">
    <property type="entry name" value="GST_N_4"/>
    <property type="match status" value="1"/>
</dbReference>
<comment type="caution">
    <text evidence="4">The sequence shown here is derived from an EMBL/GenBank/DDBJ whole genome shotgun (WGS) entry which is preliminary data.</text>
</comment>
<gene>
    <name evidence="4" type="primary">gst5</name>
    <name evidence="4" type="ORF">H2204_012740</name>
</gene>
<dbReference type="PANTHER" id="PTHR44051">
    <property type="entry name" value="GLUTATHIONE S-TRANSFERASE-RELATED"/>
    <property type="match status" value="1"/>
</dbReference>